<dbReference type="InterPro" id="IPR019428">
    <property type="entry name" value="7TM_GPCR_serpentine_rcpt_Str"/>
</dbReference>
<feature type="transmembrane region" description="Helical" evidence="1">
    <location>
        <begin position="86"/>
        <end position="110"/>
    </location>
</feature>
<accession>A0A914PMU1</accession>
<dbReference type="PANTHER" id="PTHR22943">
    <property type="entry name" value="7-TRANSMEMBRANE DOMAIN RECEPTOR C.ELEGANS"/>
    <property type="match status" value="1"/>
</dbReference>
<protein>
    <submittedName>
        <fullName evidence="3">Uncharacterized protein</fullName>
    </submittedName>
</protein>
<feature type="transmembrane region" description="Helical" evidence="1">
    <location>
        <begin position="183"/>
        <end position="206"/>
    </location>
</feature>
<feature type="transmembrane region" description="Helical" evidence="1">
    <location>
        <begin position="122"/>
        <end position="142"/>
    </location>
</feature>
<dbReference type="Pfam" id="PF10326">
    <property type="entry name" value="7TM_GPCR_Str"/>
    <property type="match status" value="1"/>
</dbReference>
<feature type="transmembrane region" description="Helical" evidence="1">
    <location>
        <begin position="234"/>
        <end position="260"/>
    </location>
</feature>
<dbReference type="WBParaSite" id="PDA_v2.g1934.t1">
    <property type="protein sequence ID" value="PDA_v2.g1934.t1"/>
    <property type="gene ID" value="PDA_v2.g1934"/>
</dbReference>
<dbReference type="SUPFAM" id="SSF81321">
    <property type="entry name" value="Family A G protein-coupled receptor-like"/>
    <property type="match status" value="1"/>
</dbReference>
<reference evidence="3" key="1">
    <citation type="submission" date="2022-11" db="UniProtKB">
        <authorList>
            <consortium name="WormBaseParasite"/>
        </authorList>
    </citation>
    <scope>IDENTIFICATION</scope>
</reference>
<keyword evidence="1" id="KW-0812">Transmembrane</keyword>
<organism evidence="2 3">
    <name type="scientific">Panagrolaimus davidi</name>
    <dbReference type="NCBI Taxonomy" id="227884"/>
    <lineage>
        <taxon>Eukaryota</taxon>
        <taxon>Metazoa</taxon>
        <taxon>Ecdysozoa</taxon>
        <taxon>Nematoda</taxon>
        <taxon>Chromadorea</taxon>
        <taxon>Rhabditida</taxon>
        <taxon>Tylenchina</taxon>
        <taxon>Panagrolaimomorpha</taxon>
        <taxon>Panagrolaimoidea</taxon>
        <taxon>Panagrolaimidae</taxon>
        <taxon>Panagrolaimus</taxon>
    </lineage>
</organism>
<evidence type="ECO:0000256" key="1">
    <source>
        <dbReference type="SAM" id="Phobius"/>
    </source>
</evidence>
<feature type="transmembrane region" description="Helical" evidence="1">
    <location>
        <begin position="13"/>
        <end position="33"/>
    </location>
</feature>
<feature type="transmembrane region" description="Helical" evidence="1">
    <location>
        <begin position="45"/>
        <end position="66"/>
    </location>
</feature>
<keyword evidence="2" id="KW-1185">Reference proteome</keyword>
<dbReference type="Proteomes" id="UP000887578">
    <property type="component" value="Unplaced"/>
</dbReference>
<keyword evidence="1" id="KW-1133">Transmembrane helix</keyword>
<name>A0A914PMU1_9BILA</name>
<dbReference type="AlphaFoldDB" id="A0A914PMU1"/>
<evidence type="ECO:0000313" key="3">
    <source>
        <dbReference type="WBParaSite" id="PDA_v2.g1934.t1"/>
    </source>
</evidence>
<dbReference type="PANTHER" id="PTHR22943:SF248">
    <property type="entry name" value="SEVEN TM RECEPTOR"/>
    <property type="match status" value="1"/>
</dbReference>
<proteinExistence type="predicted"/>
<sequence>MTLILKIVRYNEMFATTLGIMSNVFLIYLILTVNKSNMQSITRTLLQNSILDLLFAAQIVVINGIYYNVIGSPLYVLGFEFAGIAIPAYGGFIVVSIVAMPIPFYIRYTILCKNAGVTMKKLIGIYIVLIIYSIALFFAAMWCYPPNPDAYIPFKAALNNSFWLDEYKNGAIFVATPSSDIRIIIVFLMILIPSGLSYLLIIIFGLKIKKQLKMNQFNMSEKTMILNKQLQQTLIIQSIAPFFTANVPVFILVSMCLFTLENHYVSLGCCSLLSWASVINPVAAIMIIKPFRKRVEAIFGRKSQPQSSTTHAYAISNKITPHPATLMQGLDEAQNSHI</sequence>
<evidence type="ECO:0000313" key="2">
    <source>
        <dbReference type="Proteomes" id="UP000887578"/>
    </source>
</evidence>
<feature type="transmembrane region" description="Helical" evidence="1">
    <location>
        <begin position="272"/>
        <end position="291"/>
    </location>
</feature>
<keyword evidence="1" id="KW-0472">Membrane</keyword>